<dbReference type="SUPFAM" id="SSF52540">
    <property type="entry name" value="P-loop containing nucleoside triphosphate hydrolases"/>
    <property type="match status" value="1"/>
</dbReference>
<gene>
    <name evidence="2" type="ORF">CSOL1703_00015132</name>
</gene>
<evidence type="ECO:0000313" key="3">
    <source>
        <dbReference type="Proteomes" id="UP000775872"/>
    </source>
</evidence>
<dbReference type="Gene3D" id="3.40.50.300">
    <property type="entry name" value="P-loop containing nucleotide triphosphate hydrolases"/>
    <property type="match status" value="1"/>
</dbReference>
<dbReference type="InterPro" id="IPR002182">
    <property type="entry name" value="NB-ARC"/>
</dbReference>
<dbReference type="EMBL" id="CABFOC020000046">
    <property type="protein sequence ID" value="CAH0053945.1"/>
    <property type="molecule type" value="Genomic_DNA"/>
</dbReference>
<dbReference type="AlphaFoldDB" id="A0A9N9ZET6"/>
<comment type="caution">
    <text evidence="2">The sequence shown here is derived from an EMBL/GenBank/DDBJ whole genome shotgun (WGS) entry which is preliminary data.</text>
</comment>
<dbReference type="InterPro" id="IPR053137">
    <property type="entry name" value="NLR-like"/>
</dbReference>
<dbReference type="Pfam" id="PF13374">
    <property type="entry name" value="TPR_10"/>
    <property type="match status" value="1"/>
</dbReference>
<accession>A0A9N9ZET6</accession>
<dbReference type="InterPro" id="IPR027417">
    <property type="entry name" value="P-loop_NTPase"/>
</dbReference>
<feature type="domain" description="NB-ARC" evidence="1">
    <location>
        <begin position="75"/>
        <end position="234"/>
    </location>
</feature>
<evidence type="ECO:0000313" key="2">
    <source>
        <dbReference type="EMBL" id="CAH0053945.1"/>
    </source>
</evidence>
<dbReference type="Proteomes" id="UP000775872">
    <property type="component" value="Unassembled WGS sequence"/>
</dbReference>
<dbReference type="GO" id="GO:0043531">
    <property type="term" value="F:ADP binding"/>
    <property type="evidence" value="ECO:0007669"/>
    <property type="project" value="InterPro"/>
</dbReference>
<dbReference type="InterPro" id="IPR011990">
    <property type="entry name" value="TPR-like_helical_dom_sf"/>
</dbReference>
<dbReference type="SUPFAM" id="SSF48452">
    <property type="entry name" value="TPR-like"/>
    <property type="match status" value="1"/>
</dbReference>
<dbReference type="Gene3D" id="1.25.40.10">
    <property type="entry name" value="Tetratricopeptide repeat domain"/>
    <property type="match status" value="1"/>
</dbReference>
<reference evidence="2" key="1">
    <citation type="submission" date="2021-10" db="EMBL/GenBank/DDBJ databases">
        <authorList>
            <person name="Piombo E."/>
        </authorList>
    </citation>
    <scope>NUCLEOTIDE SEQUENCE</scope>
</reference>
<keyword evidence="3" id="KW-1185">Reference proteome</keyword>
<dbReference type="Pfam" id="PF00931">
    <property type="entry name" value="NB-ARC"/>
    <property type="match status" value="1"/>
</dbReference>
<dbReference type="PANTHER" id="PTHR46082">
    <property type="entry name" value="ATP/GTP-BINDING PROTEIN-RELATED"/>
    <property type="match status" value="1"/>
</dbReference>
<dbReference type="OrthoDB" id="626167at2759"/>
<sequence length="562" mass="63377">MSAGSFYTSNGDQNLGIQVVQNNAPINAEIHVPLEPLEQTPQPFASIPFRPDCAFVDRGDILSQIHTRCSEPASRVALVGLGGVGKSQLAIEFAHRIKEASTDTWVFWVHAATPARIVEGFKGIADNVKLRGRNQPKADILQLVYNWLSAEQHGKWLMILDSADEYNVMFGANKYTSDGRPLADFLPQSQNGSIILTTRNRNLAFRLTGDYSTIFDIGPMTEEEALMLFKNRAGSLSDVDDAAHLVKVLDLIPLAVSQAAAYIRNRAPHRSIKQYMDKFRESEGKRAKLLSQDAGDLRRDLRQRQDGAASNAILTTWQVTFECIRSERPSAADLLSLMSFFDRQGIPESLLKPSKSTRDVAHISSLEETIDLESGGSSDCDIDGDFEDDIATLRDYCMITLADIENTFEMHGLVQLSTRRWLKAYKRQEYFLNQYVTLMTDSFPTGDYRNWKTCRTLFAHVEVTMEYRLREKSVKEKWANLLYNGGWYAWLQGRYTVAERMARRAKETREDIMGSENVETLASISLLARILSYKGSYTHAEKLEVQVIETSNLASTYTSQGR</sequence>
<proteinExistence type="predicted"/>
<protein>
    <recommendedName>
        <fullName evidence="1">NB-ARC domain-containing protein</fullName>
    </recommendedName>
</protein>
<name>A0A9N9ZET6_9HYPO</name>
<dbReference type="PANTHER" id="PTHR46082:SF6">
    <property type="entry name" value="AAA+ ATPASE DOMAIN-CONTAINING PROTEIN-RELATED"/>
    <property type="match status" value="1"/>
</dbReference>
<evidence type="ECO:0000259" key="1">
    <source>
        <dbReference type="Pfam" id="PF00931"/>
    </source>
</evidence>
<organism evidence="2 3">
    <name type="scientific">Clonostachys solani</name>
    <dbReference type="NCBI Taxonomy" id="160281"/>
    <lineage>
        <taxon>Eukaryota</taxon>
        <taxon>Fungi</taxon>
        <taxon>Dikarya</taxon>
        <taxon>Ascomycota</taxon>
        <taxon>Pezizomycotina</taxon>
        <taxon>Sordariomycetes</taxon>
        <taxon>Hypocreomycetidae</taxon>
        <taxon>Hypocreales</taxon>
        <taxon>Bionectriaceae</taxon>
        <taxon>Clonostachys</taxon>
    </lineage>
</organism>